<dbReference type="GO" id="GO:0098794">
    <property type="term" value="C:postsynapse"/>
    <property type="evidence" value="ECO:0007669"/>
    <property type="project" value="GOC"/>
</dbReference>
<dbReference type="FunFam" id="2.60.490.10:FF:000001">
    <property type="entry name" value="P2X purinoceptor"/>
    <property type="match status" value="1"/>
</dbReference>
<organism evidence="16 17">
    <name type="scientific">Atractosteus spatula</name>
    <name type="common">Alligator gar</name>
    <name type="synonym">Lepisosteus spatula</name>
    <dbReference type="NCBI Taxonomy" id="7917"/>
    <lineage>
        <taxon>Eukaryota</taxon>
        <taxon>Metazoa</taxon>
        <taxon>Chordata</taxon>
        <taxon>Craniata</taxon>
        <taxon>Vertebrata</taxon>
        <taxon>Euteleostomi</taxon>
        <taxon>Actinopterygii</taxon>
        <taxon>Neopterygii</taxon>
        <taxon>Holostei</taxon>
        <taxon>Semionotiformes</taxon>
        <taxon>Lepisosteidae</taxon>
        <taxon>Atractosteus</taxon>
    </lineage>
</organism>
<keyword evidence="14" id="KW-0675">Receptor</keyword>
<dbReference type="Proteomes" id="UP000736164">
    <property type="component" value="Unassembled WGS sequence"/>
</dbReference>
<keyword evidence="4" id="KW-1003">Cell membrane</keyword>
<comment type="similarity">
    <text evidence="2 14">Belongs to the P2X receptor family.</text>
</comment>
<dbReference type="InterPro" id="IPR001429">
    <property type="entry name" value="P2X_purnocptor"/>
</dbReference>
<proteinExistence type="inferred from homology"/>
<evidence type="ECO:0000313" key="16">
    <source>
        <dbReference type="EMBL" id="MBN3322476.1"/>
    </source>
</evidence>
<dbReference type="PRINTS" id="PR01307">
    <property type="entry name" value="P2XRECEPTOR"/>
</dbReference>
<comment type="function">
    <text evidence="14">Receptor for ATP that acts as a ligand-gated ion channel.</text>
</comment>
<evidence type="ECO:0000256" key="13">
    <source>
        <dbReference type="ARBA" id="ARBA00036634"/>
    </source>
</evidence>
<evidence type="ECO:0000256" key="14">
    <source>
        <dbReference type="RuleBase" id="RU000681"/>
    </source>
</evidence>
<comment type="catalytic activity">
    <reaction evidence="13">
        <text>Ca(2+)(in) = Ca(2+)(out)</text>
        <dbReference type="Rhea" id="RHEA:29671"/>
        <dbReference type="ChEBI" id="CHEBI:29108"/>
    </reaction>
</comment>
<keyword evidence="3 14" id="KW-0813">Transport</keyword>
<dbReference type="InterPro" id="IPR027309">
    <property type="entry name" value="P2X_extracellular_dom_sf"/>
</dbReference>
<dbReference type="Gene3D" id="2.60.490.10">
    <property type="entry name" value="atp-gated p2x4 ion channel domain"/>
    <property type="match status" value="1"/>
</dbReference>
<evidence type="ECO:0000256" key="6">
    <source>
        <dbReference type="ARBA" id="ARBA00022989"/>
    </source>
</evidence>
<comment type="subcellular location">
    <subcellularLocation>
        <location evidence="1">Cell membrane</location>
        <topology evidence="1">Multi-pass membrane protein</topology>
    </subcellularLocation>
    <subcellularLocation>
        <location evidence="14">Membrane</location>
        <topology evidence="14">Multi-pass membrane protein</topology>
    </subcellularLocation>
</comment>
<protein>
    <recommendedName>
        <fullName evidence="14">P2X purinoceptor</fullName>
    </recommendedName>
</protein>
<dbReference type="AlphaFoldDB" id="A0A8J7P162"/>
<keyword evidence="12 14" id="KW-0407">Ion channel</keyword>
<evidence type="ECO:0000256" key="1">
    <source>
        <dbReference type="ARBA" id="ARBA00004651"/>
    </source>
</evidence>
<evidence type="ECO:0000256" key="8">
    <source>
        <dbReference type="ARBA" id="ARBA00023136"/>
    </source>
</evidence>
<dbReference type="GO" id="GO:0070588">
    <property type="term" value="P:calcium ion transmembrane transport"/>
    <property type="evidence" value="ECO:0007669"/>
    <property type="project" value="TreeGrafter"/>
</dbReference>
<dbReference type="GO" id="GO:0004931">
    <property type="term" value="F:extracellularly ATP-gated monoatomic cation channel activity"/>
    <property type="evidence" value="ECO:0007669"/>
    <property type="project" value="InterPro"/>
</dbReference>
<keyword evidence="5" id="KW-0812">Transmembrane</keyword>
<evidence type="ECO:0000256" key="11">
    <source>
        <dbReference type="ARBA" id="ARBA00023286"/>
    </source>
</evidence>
<dbReference type="GO" id="GO:0001614">
    <property type="term" value="F:purinergic nucleotide receptor activity"/>
    <property type="evidence" value="ECO:0007669"/>
    <property type="project" value="InterPro"/>
</dbReference>
<keyword evidence="11" id="KW-1071">Ligand-gated ion channel</keyword>
<keyword evidence="10" id="KW-0325">Glycoprotein</keyword>
<keyword evidence="17" id="KW-1185">Reference proteome</keyword>
<feature type="non-terminal residue" evidence="16">
    <location>
        <position position="1"/>
    </location>
</feature>
<dbReference type="PROSITE" id="PS01212">
    <property type="entry name" value="P2X_RECEPTOR"/>
    <property type="match status" value="1"/>
</dbReference>
<feature type="domain" description="P2X purinoreceptor 7 intracellular" evidence="15">
    <location>
        <begin position="344"/>
        <end position="528"/>
    </location>
</feature>
<feature type="non-terminal residue" evidence="16">
    <location>
        <position position="541"/>
    </location>
</feature>
<dbReference type="GO" id="GO:0005886">
    <property type="term" value="C:plasma membrane"/>
    <property type="evidence" value="ECO:0007669"/>
    <property type="project" value="UniProtKB-SubCell"/>
</dbReference>
<dbReference type="InterPro" id="IPR059116">
    <property type="entry name" value="P2X_receptor"/>
</dbReference>
<keyword evidence="6" id="KW-1133">Transmembrane helix</keyword>
<dbReference type="InterPro" id="IPR046815">
    <property type="entry name" value="P2RX7_C"/>
</dbReference>
<name>A0A8J7P162_ATRSP</name>
<dbReference type="EMBL" id="JAAWVO010060415">
    <property type="protein sequence ID" value="MBN3322476.1"/>
    <property type="molecule type" value="Genomic_DNA"/>
</dbReference>
<keyword evidence="9" id="KW-1015">Disulfide bond</keyword>
<keyword evidence="8" id="KW-0472">Membrane</keyword>
<evidence type="ECO:0000256" key="10">
    <source>
        <dbReference type="ARBA" id="ARBA00023180"/>
    </source>
</evidence>
<dbReference type="NCBIfam" id="TIGR00863">
    <property type="entry name" value="P2X"/>
    <property type="match status" value="1"/>
</dbReference>
<reference evidence="16" key="1">
    <citation type="journal article" date="2021" name="Cell">
        <title>Tracing the genetic footprints of vertebrate landing in non-teleost ray-finned fishes.</title>
        <authorList>
            <person name="Bi X."/>
            <person name="Wang K."/>
            <person name="Yang L."/>
            <person name="Pan H."/>
            <person name="Jiang H."/>
            <person name="Wei Q."/>
            <person name="Fang M."/>
            <person name="Yu H."/>
            <person name="Zhu C."/>
            <person name="Cai Y."/>
            <person name="He Y."/>
            <person name="Gan X."/>
            <person name="Zeng H."/>
            <person name="Yu D."/>
            <person name="Zhu Y."/>
            <person name="Jiang H."/>
            <person name="Qiu Q."/>
            <person name="Yang H."/>
            <person name="Zhang Y.E."/>
            <person name="Wang W."/>
            <person name="Zhu M."/>
            <person name="He S."/>
            <person name="Zhang G."/>
        </authorList>
    </citation>
    <scope>NUCLEOTIDE SEQUENCE</scope>
    <source>
        <strain evidence="16">Allg_001</strain>
    </source>
</reference>
<evidence type="ECO:0000256" key="4">
    <source>
        <dbReference type="ARBA" id="ARBA00022475"/>
    </source>
</evidence>
<dbReference type="GO" id="GO:0033198">
    <property type="term" value="P:response to ATP"/>
    <property type="evidence" value="ECO:0007669"/>
    <property type="project" value="InterPro"/>
</dbReference>
<dbReference type="PANTHER" id="PTHR10125:SF13">
    <property type="entry name" value="P2X PURINOCEPTOR 7"/>
    <property type="match status" value="1"/>
</dbReference>
<dbReference type="InterPro" id="IPR053792">
    <property type="entry name" value="P2X_RECEPTOR_CS"/>
</dbReference>
<dbReference type="Gene3D" id="1.10.287.940">
    <property type="entry name" value="atp-gated p2x4 ion channel"/>
    <property type="match status" value="1"/>
</dbReference>
<dbReference type="Pfam" id="PF00864">
    <property type="entry name" value="P2X_receptor"/>
    <property type="match status" value="1"/>
</dbReference>
<evidence type="ECO:0000256" key="3">
    <source>
        <dbReference type="ARBA" id="ARBA00022448"/>
    </source>
</evidence>
<evidence type="ECO:0000256" key="2">
    <source>
        <dbReference type="ARBA" id="ARBA00009848"/>
    </source>
</evidence>
<evidence type="ECO:0000259" key="15">
    <source>
        <dbReference type="Pfam" id="PF20478"/>
    </source>
</evidence>
<evidence type="ECO:0000256" key="5">
    <source>
        <dbReference type="ARBA" id="ARBA00022692"/>
    </source>
</evidence>
<evidence type="ECO:0000256" key="7">
    <source>
        <dbReference type="ARBA" id="ARBA00023065"/>
    </source>
</evidence>
<evidence type="ECO:0000313" key="17">
    <source>
        <dbReference type="Proteomes" id="UP000736164"/>
    </source>
</evidence>
<gene>
    <name evidence="16" type="primary">P2rx7</name>
    <name evidence="16" type="ORF">GTO95_0009607</name>
</gene>
<accession>A0A8J7P162</accession>
<dbReference type="PANTHER" id="PTHR10125">
    <property type="entry name" value="P2X PURINOCEPTOR"/>
    <property type="match status" value="1"/>
</dbReference>
<dbReference type="PRINTS" id="PR01314">
    <property type="entry name" value="P2X7RECEPTOR"/>
</dbReference>
<sequence>MLFWNKEYQEYDLVVSSVTAKVKGVAVTNITDVGEILWDAADYSGLSQGKSSFFVMTNAIVTNKQRQGKCAEVPGSGKICYRDQDCTKGYSDQHSHGVQTGSCVKYDTTRKTCQVVAWCPIESKNKPPKPALLESAENFTVLIKNNIRFPAFNYIKRNILPHMNDTYLKSCIFSRRMDPLCPIFRLGDIVHEARENFSQMAVEGGVIGIQINWHCNLDRFFHKCLPEYSFRRLDEKESNKTLYPGLNFRFARYNMNNGIEERMLFKAFGIRFDVMVFGKAGRFSIIQLIIYIGSTLSYYALTTVFIDWFITTYLYPRCCARATKNNYSEKKYETVEELNQIPLCISFVDEDKIIVVKRPLKKSLQETKPSSIQHRKVKHSIGRTRVLVNLLQNPSRNADTEIQEIQPPKGRERSAPTWCQCGRCQPMPTLQEQLCCRRSKGQCITTSPVFPRLVLDRHTLESVLLYREPLLELPRAHCHGHLRHCAYSLYIEWRFGRIHTGTFAVVPSCSVWKIREEYPSEDGRYSGLCYENMVIISSNGT</sequence>
<evidence type="ECO:0000256" key="9">
    <source>
        <dbReference type="ARBA" id="ARBA00023157"/>
    </source>
</evidence>
<dbReference type="GO" id="GO:0005524">
    <property type="term" value="F:ATP binding"/>
    <property type="evidence" value="ECO:0007669"/>
    <property type="project" value="InterPro"/>
</dbReference>
<comment type="caution">
    <text evidence="16">The sequence shown here is derived from an EMBL/GenBank/DDBJ whole genome shotgun (WGS) entry which is preliminary data.</text>
</comment>
<dbReference type="Pfam" id="PF20478">
    <property type="entry name" value="P2RX7_C"/>
    <property type="match status" value="1"/>
</dbReference>
<dbReference type="InterPro" id="IPR003050">
    <property type="entry name" value="P2X7_purinoceptor"/>
</dbReference>
<evidence type="ECO:0000256" key="12">
    <source>
        <dbReference type="ARBA" id="ARBA00023303"/>
    </source>
</evidence>
<keyword evidence="7 14" id="KW-0406">Ion transport</keyword>